<feature type="compositionally biased region" description="Polar residues" evidence="1">
    <location>
        <begin position="286"/>
        <end position="295"/>
    </location>
</feature>
<dbReference type="InterPro" id="IPR009050">
    <property type="entry name" value="Globin-like_sf"/>
</dbReference>
<feature type="region of interest" description="Disordered" evidence="1">
    <location>
        <begin position="248"/>
        <end position="302"/>
    </location>
</feature>
<keyword evidence="2" id="KW-1185">Reference proteome</keyword>
<feature type="region of interest" description="Disordered" evidence="1">
    <location>
        <begin position="1"/>
        <end position="59"/>
    </location>
</feature>
<dbReference type="SUPFAM" id="SSF46458">
    <property type="entry name" value="Globin-like"/>
    <property type="match status" value="1"/>
</dbReference>
<sequence>MGNAKSANNPEGANNAEPETSANGKPRIKEPNQKSLKKNSNKGAGSARSSMSSEGRGKPVLPLSQRQIIKYCIDNSKDDLGERIFRRVIEKRDDFRNFADALPKAQRVEMCDALKDFLLKIVDNLTDNEDVRGISEEFGARHVPLRIYGFKPDFFSLTADGMTTECIFLDAAVHQHSETLSAWSQLTSIMFSSVRDGFYAELRRLRRTSKFRSQLTSIMFSSVRDGFYAELRRLRRASNCMNNGKMKNSIDISLDGSTDEQSSRRSVSPAPDTSGDEGEKAKIESLLSTSENNNFLCPPQVY</sequence>
<dbReference type="CDD" id="cd01040">
    <property type="entry name" value="Mb-like"/>
    <property type="match status" value="1"/>
</dbReference>
<name>A0A914DMP5_9BILA</name>
<reference evidence="3" key="1">
    <citation type="submission" date="2022-11" db="UniProtKB">
        <authorList>
            <consortium name="WormBaseParasite"/>
        </authorList>
    </citation>
    <scope>IDENTIFICATION</scope>
</reference>
<feature type="compositionally biased region" description="Polar residues" evidence="1">
    <location>
        <begin position="255"/>
        <end position="266"/>
    </location>
</feature>
<evidence type="ECO:0000256" key="1">
    <source>
        <dbReference type="SAM" id="MobiDB-lite"/>
    </source>
</evidence>
<dbReference type="WBParaSite" id="ACRNAN_scaffold2930.g15535.t2">
    <property type="protein sequence ID" value="ACRNAN_scaffold2930.g15535.t2"/>
    <property type="gene ID" value="ACRNAN_scaffold2930.g15535"/>
</dbReference>
<proteinExistence type="predicted"/>
<dbReference type="InterPro" id="IPR012292">
    <property type="entry name" value="Globin/Proto"/>
</dbReference>
<protein>
    <submittedName>
        <fullName evidence="3">Globin family profile domain-containing protein</fullName>
    </submittedName>
</protein>
<dbReference type="Gene3D" id="1.10.490.10">
    <property type="entry name" value="Globins"/>
    <property type="match status" value="1"/>
</dbReference>
<evidence type="ECO:0000313" key="3">
    <source>
        <dbReference type="WBParaSite" id="ACRNAN_scaffold2930.g15535.t2"/>
    </source>
</evidence>
<organism evidence="2 3">
    <name type="scientific">Acrobeloides nanus</name>
    <dbReference type="NCBI Taxonomy" id="290746"/>
    <lineage>
        <taxon>Eukaryota</taxon>
        <taxon>Metazoa</taxon>
        <taxon>Ecdysozoa</taxon>
        <taxon>Nematoda</taxon>
        <taxon>Chromadorea</taxon>
        <taxon>Rhabditida</taxon>
        <taxon>Tylenchina</taxon>
        <taxon>Cephalobomorpha</taxon>
        <taxon>Cephaloboidea</taxon>
        <taxon>Cephalobidae</taxon>
        <taxon>Acrobeloides</taxon>
    </lineage>
</organism>
<dbReference type="InterPro" id="IPR044399">
    <property type="entry name" value="Mb-like_M"/>
</dbReference>
<feature type="compositionally biased region" description="Polar residues" evidence="1">
    <location>
        <begin position="41"/>
        <end position="53"/>
    </location>
</feature>
<dbReference type="GO" id="GO:0020037">
    <property type="term" value="F:heme binding"/>
    <property type="evidence" value="ECO:0007669"/>
    <property type="project" value="InterPro"/>
</dbReference>
<dbReference type="AlphaFoldDB" id="A0A914DMP5"/>
<feature type="compositionally biased region" description="Low complexity" evidence="1">
    <location>
        <begin position="7"/>
        <end position="19"/>
    </location>
</feature>
<accession>A0A914DMP5</accession>
<dbReference type="GO" id="GO:0019825">
    <property type="term" value="F:oxygen binding"/>
    <property type="evidence" value="ECO:0007669"/>
    <property type="project" value="InterPro"/>
</dbReference>
<evidence type="ECO:0000313" key="2">
    <source>
        <dbReference type="Proteomes" id="UP000887540"/>
    </source>
</evidence>
<dbReference type="Proteomes" id="UP000887540">
    <property type="component" value="Unplaced"/>
</dbReference>